<sequence length="70" mass="7854">MPDPTHSQQTGVLEHRGYQIRLSLIGAEWMAFVALPKQRPTLMLAPDREAVIAMAHEWIEVQVRSAGEST</sequence>
<protein>
    <submittedName>
        <fullName evidence="1">Uncharacterized protein</fullName>
    </submittedName>
</protein>
<reference evidence="1 2" key="1">
    <citation type="journal article" date="2019" name="Syst. Appl. Microbiol.">
        <title>Microvirga tunisiensis sp. nov., a root nodule symbiotic bacterium isolated from Lupinus micranthus and L. luteus grown in Northern Tunisia.</title>
        <authorList>
            <person name="Msaddak A."/>
            <person name="Rejili M."/>
            <person name="Duran D."/>
            <person name="Mars M."/>
            <person name="Palacios J.M."/>
            <person name="Ruiz-Argueso T."/>
            <person name="Rey L."/>
            <person name="Imperial J."/>
        </authorList>
    </citation>
    <scope>NUCLEOTIDE SEQUENCE [LARGE SCALE GENOMIC DNA]</scope>
    <source>
        <strain evidence="1 2">Lmie10</strain>
    </source>
</reference>
<dbReference type="EMBL" id="VOSK01000031">
    <property type="protein sequence ID" value="MPR25791.1"/>
    <property type="molecule type" value="Genomic_DNA"/>
</dbReference>
<keyword evidence="2" id="KW-1185">Reference proteome</keyword>
<evidence type="ECO:0000313" key="2">
    <source>
        <dbReference type="Proteomes" id="UP000403266"/>
    </source>
</evidence>
<accession>A0A5N7MFK3</accession>
<name>A0A5N7MFK3_9HYPH</name>
<dbReference type="AlphaFoldDB" id="A0A5N7MFK3"/>
<gene>
    <name evidence="1" type="ORF">FS320_11280</name>
</gene>
<proteinExistence type="predicted"/>
<organism evidence="1 2">
    <name type="scientific">Microvirga tunisiensis</name>
    <dbReference type="NCBI Taxonomy" id="2108360"/>
    <lineage>
        <taxon>Bacteria</taxon>
        <taxon>Pseudomonadati</taxon>
        <taxon>Pseudomonadota</taxon>
        <taxon>Alphaproteobacteria</taxon>
        <taxon>Hyphomicrobiales</taxon>
        <taxon>Methylobacteriaceae</taxon>
        <taxon>Microvirga</taxon>
    </lineage>
</organism>
<evidence type="ECO:0000313" key="1">
    <source>
        <dbReference type="EMBL" id="MPR25791.1"/>
    </source>
</evidence>
<dbReference type="Proteomes" id="UP000403266">
    <property type="component" value="Unassembled WGS sequence"/>
</dbReference>
<comment type="caution">
    <text evidence="1">The sequence shown here is derived from an EMBL/GenBank/DDBJ whole genome shotgun (WGS) entry which is preliminary data.</text>
</comment>